<organism evidence="4 5">
    <name type="scientific">Devosia aurantiaca</name>
    <dbReference type="NCBI Taxonomy" id="2714858"/>
    <lineage>
        <taxon>Bacteria</taxon>
        <taxon>Pseudomonadati</taxon>
        <taxon>Pseudomonadota</taxon>
        <taxon>Alphaproteobacteria</taxon>
        <taxon>Hyphomicrobiales</taxon>
        <taxon>Devosiaceae</taxon>
        <taxon>Devosia</taxon>
    </lineage>
</organism>
<protein>
    <recommendedName>
        <fullName evidence="3">Putative Flp pilus-assembly TadG-like N-terminal domain-containing protein</fullName>
    </recommendedName>
</protein>
<accession>A0A6M1SWZ0</accession>
<dbReference type="RefSeq" id="WP_164533553.1">
    <property type="nucleotide sequence ID" value="NZ_JAALFG010000001.1"/>
</dbReference>
<dbReference type="Proteomes" id="UP000474802">
    <property type="component" value="Unassembled WGS sequence"/>
</dbReference>
<reference evidence="4 5" key="2">
    <citation type="submission" date="2020-03" db="EMBL/GenBank/DDBJ databases">
        <title>Devosia chinhatensis sp. nov., isolated from a hexachlorocyclohexane (HCH) dump site in India.</title>
        <authorList>
            <person name="Kumar M."/>
            <person name="Lal R."/>
        </authorList>
    </citation>
    <scope>NUCLEOTIDE SEQUENCE [LARGE SCALE GENOMIC DNA]</scope>
    <source>
        <strain evidence="4 5">H239</strain>
    </source>
</reference>
<feature type="region of interest" description="Disordered" evidence="1">
    <location>
        <begin position="69"/>
        <end position="103"/>
    </location>
</feature>
<evidence type="ECO:0000256" key="2">
    <source>
        <dbReference type="SAM" id="Phobius"/>
    </source>
</evidence>
<reference evidence="4 5" key="1">
    <citation type="submission" date="2020-02" db="EMBL/GenBank/DDBJ databases">
        <authorList>
            <person name="Khan S.A."/>
            <person name="Jeon C.O."/>
            <person name="Chun B.H."/>
        </authorList>
    </citation>
    <scope>NUCLEOTIDE SEQUENCE [LARGE SCALE GENOMIC DNA]</scope>
    <source>
        <strain evidence="4 5">H239</strain>
    </source>
</reference>
<keyword evidence="5" id="KW-1185">Reference proteome</keyword>
<dbReference type="EMBL" id="JAALFG010000001">
    <property type="protein sequence ID" value="NGP17361.1"/>
    <property type="molecule type" value="Genomic_DNA"/>
</dbReference>
<keyword evidence="2" id="KW-0472">Membrane</keyword>
<name>A0A6M1SWZ0_9HYPH</name>
<evidence type="ECO:0000313" key="4">
    <source>
        <dbReference type="EMBL" id="NGP17361.1"/>
    </source>
</evidence>
<evidence type="ECO:0000313" key="5">
    <source>
        <dbReference type="Proteomes" id="UP000474802"/>
    </source>
</evidence>
<feature type="compositionally biased region" description="Low complexity" evidence="1">
    <location>
        <begin position="83"/>
        <end position="100"/>
    </location>
</feature>
<evidence type="ECO:0000259" key="3">
    <source>
        <dbReference type="Pfam" id="PF13400"/>
    </source>
</evidence>
<dbReference type="Pfam" id="PF13400">
    <property type="entry name" value="Tad"/>
    <property type="match status" value="1"/>
</dbReference>
<dbReference type="AlphaFoldDB" id="A0A6M1SWZ0"/>
<evidence type="ECO:0000256" key="1">
    <source>
        <dbReference type="SAM" id="MobiDB-lite"/>
    </source>
</evidence>
<proteinExistence type="predicted"/>
<dbReference type="InterPro" id="IPR028087">
    <property type="entry name" value="Tad_N"/>
</dbReference>
<comment type="caution">
    <text evidence="4">The sequence shown here is derived from an EMBL/GenBank/DDBJ whole genome shotgun (WGS) entry which is preliminary data.</text>
</comment>
<feature type="transmembrane region" description="Helical" evidence="2">
    <location>
        <begin position="20"/>
        <end position="41"/>
    </location>
</feature>
<sequence>MSQFTKLLRRFGRDERGVFAVIFGLMAIVLIALGGAVVDYVSLEQTRARAQTALDAAALALQRDIEKVGVTKSPSASERKTSSRSGSATAACRSRSTGSRSSRKAVGCFWEASLSSPPLSSASLASTS</sequence>
<gene>
    <name evidence="4" type="ORF">G5575_06500</name>
</gene>
<keyword evidence="2" id="KW-0812">Transmembrane</keyword>
<keyword evidence="2" id="KW-1133">Transmembrane helix</keyword>
<feature type="domain" description="Putative Flp pilus-assembly TadG-like N-terminal" evidence="3">
    <location>
        <begin position="17"/>
        <end position="60"/>
    </location>
</feature>